<evidence type="ECO:0000256" key="4">
    <source>
        <dbReference type="ARBA" id="ARBA00012438"/>
    </source>
</evidence>
<evidence type="ECO:0000256" key="16">
    <source>
        <dbReference type="SAM" id="MobiDB-lite"/>
    </source>
</evidence>
<evidence type="ECO:0000256" key="3">
    <source>
        <dbReference type="ARBA" id="ARBA00004496"/>
    </source>
</evidence>
<dbReference type="Pfam" id="PF02518">
    <property type="entry name" value="HATPase_c"/>
    <property type="match status" value="1"/>
</dbReference>
<keyword evidence="8" id="KW-0808">Transferase</keyword>
<dbReference type="CDD" id="cd16917">
    <property type="entry name" value="HATPase_UhpB-NarQ-NarX-like"/>
    <property type="match status" value="1"/>
</dbReference>
<dbReference type="PANTHER" id="PTHR24421:SF61">
    <property type="entry name" value="OXYGEN SENSOR HISTIDINE KINASE NREB"/>
    <property type="match status" value="1"/>
</dbReference>
<dbReference type="Proteomes" id="UP001501771">
    <property type="component" value="Unassembled WGS sequence"/>
</dbReference>
<reference evidence="20" key="1">
    <citation type="journal article" date="2019" name="Int. J. Syst. Evol. Microbiol.">
        <title>The Global Catalogue of Microorganisms (GCM) 10K type strain sequencing project: providing services to taxonomists for standard genome sequencing and annotation.</title>
        <authorList>
            <consortium name="The Broad Institute Genomics Platform"/>
            <consortium name="The Broad Institute Genome Sequencing Center for Infectious Disease"/>
            <person name="Wu L."/>
            <person name="Ma J."/>
        </authorList>
    </citation>
    <scope>NUCLEOTIDE SEQUENCE [LARGE SCALE GENOMIC DNA]</scope>
    <source>
        <strain evidence="20">JCM 16022</strain>
    </source>
</reference>
<dbReference type="InterPro" id="IPR050482">
    <property type="entry name" value="Sensor_HK_TwoCompSys"/>
</dbReference>
<dbReference type="PANTHER" id="PTHR24421">
    <property type="entry name" value="NITRATE/NITRITE SENSOR PROTEIN NARX-RELATED"/>
    <property type="match status" value="1"/>
</dbReference>
<keyword evidence="12" id="KW-0902">Two-component regulatory system</keyword>
<dbReference type="SUPFAM" id="SSF55874">
    <property type="entry name" value="ATPase domain of HSP90 chaperone/DNA topoisomerase II/histidine kinase"/>
    <property type="match status" value="1"/>
</dbReference>
<keyword evidence="10" id="KW-0418">Kinase</keyword>
<comment type="function">
    <text evidence="14">Member of the two-component regulatory system NreB/NreC involved in the control of dissimilatory nitrate/nitrite reduction in response to oxygen. NreB functions as a direct oxygen sensor histidine kinase which is autophosphorylated, in the absence of oxygen, probably at the conserved histidine residue, and transfers its phosphate group probably to a conserved aspartate residue of NreC. NreB/NreC activates the expression of the nitrate (narGHJI) and nitrite (nir) reductase operons, as well as the putative nitrate transporter gene narT.</text>
</comment>
<evidence type="ECO:0000256" key="8">
    <source>
        <dbReference type="ARBA" id="ARBA00022679"/>
    </source>
</evidence>
<feature type="transmembrane region" description="Helical" evidence="17">
    <location>
        <begin position="12"/>
        <end position="32"/>
    </location>
</feature>
<dbReference type="EMBL" id="BAAAQR010000001">
    <property type="protein sequence ID" value="GAA2139131.1"/>
    <property type="molecule type" value="Genomic_DNA"/>
</dbReference>
<dbReference type="InterPro" id="IPR029016">
    <property type="entry name" value="GAF-like_dom_sf"/>
</dbReference>
<comment type="catalytic activity">
    <reaction evidence="1">
        <text>ATP + protein L-histidine = ADP + protein N-phospho-L-histidine.</text>
        <dbReference type="EC" id="2.7.13.3"/>
    </reaction>
</comment>
<accession>A0ABP5KY68</accession>
<dbReference type="PROSITE" id="PS50109">
    <property type="entry name" value="HIS_KIN"/>
    <property type="match status" value="1"/>
</dbReference>
<evidence type="ECO:0000256" key="11">
    <source>
        <dbReference type="ARBA" id="ARBA00023004"/>
    </source>
</evidence>
<evidence type="ECO:0000256" key="15">
    <source>
        <dbReference type="ARBA" id="ARBA00030800"/>
    </source>
</evidence>
<evidence type="ECO:0000256" key="12">
    <source>
        <dbReference type="ARBA" id="ARBA00023012"/>
    </source>
</evidence>
<evidence type="ECO:0000256" key="1">
    <source>
        <dbReference type="ARBA" id="ARBA00000085"/>
    </source>
</evidence>
<keyword evidence="20" id="KW-1185">Reference proteome</keyword>
<keyword evidence="17" id="KW-1133">Transmembrane helix</keyword>
<evidence type="ECO:0000313" key="19">
    <source>
        <dbReference type="EMBL" id="GAA2139131.1"/>
    </source>
</evidence>
<feature type="region of interest" description="Disordered" evidence="16">
    <location>
        <begin position="126"/>
        <end position="152"/>
    </location>
</feature>
<evidence type="ECO:0000256" key="17">
    <source>
        <dbReference type="SAM" id="Phobius"/>
    </source>
</evidence>
<evidence type="ECO:0000256" key="2">
    <source>
        <dbReference type="ARBA" id="ARBA00001966"/>
    </source>
</evidence>
<dbReference type="Gene3D" id="1.20.5.1930">
    <property type="match status" value="1"/>
</dbReference>
<evidence type="ECO:0000256" key="13">
    <source>
        <dbReference type="ARBA" id="ARBA00023014"/>
    </source>
</evidence>
<keyword evidence="6" id="KW-0004">4Fe-4S</keyword>
<dbReference type="SMART" id="SM00387">
    <property type="entry name" value="HATPase_c"/>
    <property type="match status" value="1"/>
</dbReference>
<dbReference type="RefSeq" id="WP_344147831.1">
    <property type="nucleotide sequence ID" value="NZ_BAAAQR010000001.1"/>
</dbReference>
<comment type="caution">
    <text evidence="19">The sequence shown here is derived from an EMBL/GenBank/DDBJ whole genome shotgun (WGS) entry which is preliminary data.</text>
</comment>
<dbReference type="InterPro" id="IPR003594">
    <property type="entry name" value="HATPase_dom"/>
</dbReference>
<evidence type="ECO:0000256" key="6">
    <source>
        <dbReference type="ARBA" id="ARBA00022485"/>
    </source>
</evidence>
<keyword evidence="9" id="KW-0479">Metal-binding</keyword>
<dbReference type="InterPro" id="IPR011712">
    <property type="entry name" value="Sig_transdc_His_kin_sub3_dim/P"/>
</dbReference>
<evidence type="ECO:0000256" key="5">
    <source>
        <dbReference type="ARBA" id="ARBA00017322"/>
    </source>
</evidence>
<name>A0ABP5KY68_9ACTN</name>
<dbReference type="Pfam" id="PF07730">
    <property type="entry name" value="HisKA_3"/>
    <property type="match status" value="1"/>
</dbReference>
<comment type="subcellular location">
    <subcellularLocation>
        <location evidence="3">Cytoplasm</location>
    </subcellularLocation>
</comment>
<dbReference type="Gene3D" id="3.30.565.10">
    <property type="entry name" value="Histidine kinase-like ATPase, C-terminal domain"/>
    <property type="match status" value="1"/>
</dbReference>
<evidence type="ECO:0000256" key="7">
    <source>
        <dbReference type="ARBA" id="ARBA00022490"/>
    </source>
</evidence>
<dbReference type="PRINTS" id="PR00344">
    <property type="entry name" value="BCTRLSENSOR"/>
</dbReference>
<dbReference type="InterPro" id="IPR005467">
    <property type="entry name" value="His_kinase_dom"/>
</dbReference>
<feature type="domain" description="Histidine kinase" evidence="18">
    <location>
        <begin position="342"/>
        <end position="423"/>
    </location>
</feature>
<dbReference type="InterPro" id="IPR004358">
    <property type="entry name" value="Sig_transdc_His_kin-like_C"/>
</dbReference>
<gene>
    <name evidence="19" type="ORF">GCM10009844_07700</name>
</gene>
<organism evidence="19 20">
    <name type="scientific">Nocardioides koreensis</name>
    <dbReference type="NCBI Taxonomy" id="433651"/>
    <lineage>
        <taxon>Bacteria</taxon>
        <taxon>Bacillati</taxon>
        <taxon>Actinomycetota</taxon>
        <taxon>Actinomycetes</taxon>
        <taxon>Propionibacteriales</taxon>
        <taxon>Nocardioidaceae</taxon>
        <taxon>Nocardioides</taxon>
    </lineage>
</organism>
<keyword evidence="17" id="KW-0472">Membrane</keyword>
<evidence type="ECO:0000256" key="9">
    <source>
        <dbReference type="ARBA" id="ARBA00022723"/>
    </source>
</evidence>
<feature type="region of interest" description="Disordered" evidence="16">
    <location>
        <begin position="405"/>
        <end position="439"/>
    </location>
</feature>
<dbReference type="Gene3D" id="3.30.450.40">
    <property type="match status" value="1"/>
</dbReference>
<sequence>MGAAALELAGLTGFVLLVYVAVVLGGGALVGHTSSPDLTLSVLATAVVALAFDPVQTRLKRLAARAAHDGTPPAYDVLRDFSTTVSGRYPAEELPVRMSQVLAEGTGAEWSQVWLVVADRPTLAATWPPGATRAPAAGDPDPQDDDAPGRRQLPVRHGGELLGVLVVQEREHAPLTSVEQRLFAGLASQAGLVLRSVRLRAELERRLAELSWRAEELRASRQRLVDVQDERRRVLERDIHDGAQQHLVALAVNLRLAHTLLARSPDRARELLADQERAAAEAIDTLARLSRGIYPPRLVDGGLVVALDAAVTTSPIPVRLTTRGVGRYSSGVESAAYFCCLEALQNAAKHSGASEVRVDLLGERDTLTLTVADDGSGFDPTSTPPGAGLANIRDRAEAVGGRVRTESAPGRGTRTTVVLPATGPTTPLPSSLVAAGDGA</sequence>
<evidence type="ECO:0000313" key="20">
    <source>
        <dbReference type="Proteomes" id="UP001501771"/>
    </source>
</evidence>
<protein>
    <recommendedName>
        <fullName evidence="5">Oxygen sensor histidine kinase NreB</fullName>
        <ecNumber evidence="4">2.7.13.3</ecNumber>
    </recommendedName>
    <alternativeName>
        <fullName evidence="15">Nitrogen regulation protein B</fullName>
    </alternativeName>
</protein>
<dbReference type="SUPFAM" id="SSF55781">
    <property type="entry name" value="GAF domain-like"/>
    <property type="match status" value="1"/>
</dbReference>
<proteinExistence type="predicted"/>
<dbReference type="InterPro" id="IPR036890">
    <property type="entry name" value="HATPase_C_sf"/>
</dbReference>
<evidence type="ECO:0000256" key="10">
    <source>
        <dbReference type="ARBA" id="ARBA00022777"/>
    </source>
</evidence>
<keyword evidence="17" id="KW-0812">Transmembrane</keyword>
<keyword evidence="11" id="KW-0408">Iron</keyword>
<evidence type="ECO:0000256" key="14">
    <source>
        <dbReference type="ARBA" id="ARBA00024827"/>
    </source>
</evidence>
<evidence type="ECO:0000259" key="18">
    <source>
        <dbReference type="PROSITE" id="PS50109"/>
    </source>
</evidence>
<dbReference type="EC" id="2.7.13.3" evidence="4"/>
<keyword evidence="13" id="KW-0411">Iron-sulfur</keyword>
<keyword evidence="7" id="KW-0963">Cytoplasm</keyword>
<comment type="cofactor">
    <cofactor evidence="2">
        <name>[4Fe-4S] cluster</name>
        <dbReference type="ChEBI" id="CHEBI:49883"/>
    </cofactor>
</comment>